<dbReference type="OMA" id="HTKINLQ"/>
<dbReference type="GO" id="GO:0012505">
    <property type="term" value="C:endomembrane system"/>
    <property type="evidence" value="ECO:0000318"/>
    <property type="project" value="GO_Central"/>
</dbReference>
<dbReference type="Gene3D" id="3.40.50.300">
    <property type="entry name" value="P-loop containing nucleotide triphosphate hydrolases"/>
    <property type="match status" value="1"/>
</dbReference>
<dbReference type="PROSITE" id="PS51420">
    <property type="entry name" value="RHO"/>
    <property type="match status" value="1"/>
</dbReference>
<dbReference type="Pfam" id="PF00071">
    <property type="entry name" value="Ras"/>
    <property type="match status" value="1"/>
</dbReference>
<evidence type="ECO:0000313" key="7">
    <source>
        <dbReference type="EMBL" id="EAY23228.1"/>
    </source>
</evidence>
<sequence>MVDVNETENPESMRKIFKILVVGEMGTGKTSLLRKYVDGVFSEYYKTTIGVDFASKDIKWDDKTNVSLQLWDIAGQERFGSMTHVYYQEAVGALLVFDVMRHQTLELAIQWKKDIDSKVFTSQDKPIPCLLLGNKIDLAEDGKWGKTEEEMKAFCDEHGFIGFFETSARTGHNLEEAPRALVKYIIENNIEPFSEGHGVDLNSSKEKKEGGGCC</sequence>
<dbReference type="SMART" id="SM00174">
    <property type="entry name" value="RHO"/>
    <property type="match status" value="1"/>
</dbReference>
<evidence type="ECO:0000256" key="4">
    <source>
        <dbReference type="ARBA" id="ARBA00023288"/>
    </source>
</evidence>
<evidence type="ECO:0000256" key="3">
    <source>
        <dbReference type="ARBA" id="ARBA00023134"/>
    </source>
</evidence>
<dbReference type="GO" id="GO:0042470">
    <property type="term" value="C:melanosome"/>
    <property type="evidence" value="ECO:0000318"/>
    <property type="project" value="GO_Central"/>
</dbReference>
<dbReference type="RefSeq" id="XP_001584214.1">
    <property type="nucleotide sequence ID" value="XM_001584164.1"/>
</dbReference>
<dbReference type="OrthoDB" id="245989at2759"/>
<dbReference type="VEuPathDB" id="TrichDB:TVAGG3_0393040"/>
<organism evidence="7 8">
    <name type="scientific">Trichomonas vaginalis (strain ATCC PRA-98 / G3)</name>
    <dbReference type="NCBI Taxonomy" id="412133"/>
    <lineage>
        <taxon>Eukaryota</taxon>
        <taxon>Metamonada</taxon>
        <taxon>Parabasalia</taxon>
        <taxon>Trichomonadida</taxon>
        <taxon>Trichomonadidae</taxon>
        <taxon>Trichomonas</taxon>
    </lineage>
</organism>
<dbReference type="AlphaFoldDB" id="A2D8H9"/>
<protein>
    <recommendedName>
        <fullName evidence="6">Ras-related protein Rab</fullName>
    </recommendedName>
</protein>
<dbReference type="InterPro" id="IPR027417">
    <property type="entry name" value="P-loop_NTPase"/>
</dbReference>
<dbReference type="SMART" id="SM00175">
    <property type="entry name" value="RAB"/>
    <property type="match status" value="1"/>
</dbReference>
<dbReference type="PROSITE" id="PS51419">
    <property type="entry name" value="RAB"/>
    <property type="match status" value="1"/>
</dbReference>
<name>A2D8H9_TRIV3</name>
<comment type="subcellular location">
    <subcellularLocation>
        <location evidence="6">Membrane</location>
        <topology evidence="6">Lipid-anchor</topology>
    </subcellularLocation>
</comment>
<keyword evidence="5 6" id="KW-0636">Prenylation</keyword>
<dbReference type="InParanoid" id="A2D8H9"/>
<evidence type="ECO:0000313" key="8">
    <source>
        <dbReference type="Proteomes" id="UP000001542"/>
    </source>
</evidence>
<evidence type="ECO:0000256" key="5">
    <source>
        <dbReference type="ARBA" id="ARBA00023289"/>
    </source>
</evidence>
<dbReference type="FunFam" id="3.40.50.300:FF:002133">
    <property type="entry name" value="Ras family protein"/>
    <property type="match status" value="1"/>
</dbReference>
<dbReference type="InterPro" id="IPR001806">
    <property type="entry name" value="Small_GTPase"/>
</dbReference>
<dbReference type="PANTHER" id="PTHR47981:SF39">
    <property type="entry name" value="RAS-RELATED PROTEIN RAB"/>
    <property type="match status" value="1"/>
</dbReference>
<evidence type="ECO:0000256" key="1">
    <source>
        <dbReference type="ARBA" id="ARBA00006270"/>
    </source>
</evidence>
<dbReference type="PROSITE" id="PS51421">
    <property type="entry name" value="RAS"/>
    <property type="match status" value="1"/>
</dbReference>
<comment type="similarity">
    <text evidence="1 6">Belongs to the small GTPase superfamily. Rab family.</text>
</comment>
<dbReference type="eggNOG" id="KOG4423">
    <property type="taxonomic scope" value="Eukaryota"/>
</dbReference>
<dbReference type="Proteomes" id="UP000001542">
    <property type="component" value="Unassembled WGS sequence"/>
</dbReference>
<gene>
    <name evidence="7" type="ORF">TVAG_185340</name>
</gene>
<keyword evidence="8" id="KW-1185">Reference proteome</keyword>
<keyword evidence="2 6" id="KW-0547">Nucleotide-binding</keyword>
<dbReference type="EMBL" id="DS113179">
    <property type="protein sequence ID" value="EAY23228.1"/>
    <property type="molecule type" value="Genomic_DNA"/>
</dbReference>
<comment type="function">
    <text evidence="6">The small GTPases Rab are key regulators in vesicle trafficking.</text>
</comment>
<dbReference type="GO" id="GO:0003924">
    <property type="term" value="F:GTPase activity"/>
    <property type="evidence" value="ECO:0000318"/>
    <property type="project" value="GO_Central"/>
</dbReference>
<dbReference type="KEGG" id="tva:5468789"/>
<reference evidence="7" key="2">
    <citation type="journal article" date="2007" name="Science">
        <title>Draft genome sequence of the sexually transmitted pathogen Trichomonas vaginalis.</title>
        <authorList>
            <person name="Carlton J.M."/>
            <person name="Hirt R.P."/>
            <person name="Silva J.C."/>
            <person name="Delcher A.L."/>
            <person name="Schatz M."/>
            <person name="Zhao Q."/>
            <person name="Wortman J.R."/>
            <person name="Bidwell S.L."/>
            <person name="Alsmark U.C.M."/>
            <person name="Besteiro S."/>
            <person name="Sicheritz-Ponten T."/>
            <person name="Noel C.J."/>
            <person name="Dacks J.B."/>
            <person name="Foster P.G."/>
            <person name="Simillion C."/>
            <person name="Van de Peer Y."/>
            <person name="Miranda-Saavedra D."/>
            <person name="Barton G.J."/>
            <person name="Westrop G.D."/>
            <person name="Mueller S."/>
            <person name="Dessi D."/>
            <person name="Fiori P.L."/>
            <person name="Ren Q."/>
            <person name="Paulsen I."/>
            <person name="Zhang H."/>
            <person name="Bastida-Corcuera F.D."/>
            <person name="Simoes-Barbosa A."/>
            <person name="Brown M.T."/>
            <person name="Hayes R.D."/>
            <person name="Mukherjee M."/>
            <person name="Okumura C.Y."/>
            <person name="Schneider R."/>
            <person name="Smith A.J."/>
            <person name="Vanacova S."/>
            <person name="Villalvazo M."/>
            <person name="Haas B.J."/>
            <person name="Pertea M."/>
            <person name="Feldblyum T.V."/>
            <person name="Utterback T.R."/>
            <person name="Shu C.L."/>
            <person name="Osoegawa K."/>
            <person name="de Jong P.J."/>
            <person name="Hrdy I."/>
            <person name="Horvathova L."/>
            <person name="Zubacova Z."/>
            <person name="Dolezal P."/>
            <person name="Malik S.B."/>
            <person name="Logsdon J.M. Jr."/>
            <person name="Henze K."/>
            <person name="Gupta A."/>
            <person name="Wang C.C."/>
            <person name="Dunne R.L."/>
            <person name="Upcroft J.A."/>
            <person name="Upcroft P."/>
            <person name="White O."/>
            <person name="Salzberg S.L."/>
            <person name="Tang P."/>
            <person name="Chiu C.-H."/>
            <person name="Lee Y.-S."/>
            <person name="Embley T.M."/>
            <person name="Coombs G.H."/>
            <person name="Mottram J.C."/>
            <person name="Tachezy J."/>
            <person name="Fraser-Liggett C.M."/>
            <person name="Johnson P.J."/>
        </authorList>
    </citation>
    <scope>NUCLEOTIDE SEQUENCE [LARGE SCALE GENOMIC DNA]</scope>
    <source>
        <strain evidence="7">G3</strain>
    </source>
</reference>
<dbReference type="GO" id="GO:0005802">
    <property type="term" value="C:trans-Golgi network"/>
    <property type="evidence" value="ECO:0000318"/>
    <property type="project" value="GO_Central"/>
</dbReference>
<evidence type="ECO:0000256" key="2">
    <source>
        <dbReference type="ARBA" id="ARBA00022741"/>
    </source>
</evidence>
<keyword evidence="3 6" id="KW-0342">GTP-binding</keyword>
<dbReference type="SUPFAM" id="SSF52540">
    <property type="entry name" value="P-loop containing nucleoside triphosphate hydrolases"/>
    <property type="match status" value="1"/>
</dbReference>
<dbReference type="PANTHER" id="PTHR47981">
    <property type="entry name" value="RAB FAMILY"/>
    <property type="match status" value="1"/>
</dbReference>
<dbReference type="STRING" id="5722.A2D8H9"/>
<dbReference type="PRINTS" id="PR00449">
    <property type="entry name" value="RASTRNSFRMNG"/>
</dbReference>
<dbReference type="PROSITE" id="PS51417">
    <property type="entry name" value="ARF"/>
    <property type="match status" value="1"/>
</dbReference>
<dbReference type="GO" id="GO:0016020">
    <property type="term" value="C:membrane"/>
    <property type="evidence" value="ECO:0007669"/>
    <property type="project" value="UniProtKB-SubCell"/>
</dbReference>
<dbReference type="CDD" id="cd04107">
    <property type="entry name" value="Rab32_Rab38"/>
    <property type="match status" value="1"/>
</dbReference>
<dbReference type="SMR" id="A2D8H9"/>
<dbReference type="GO" id="GO:0006886">
    <property type="term" value="P:intracellular protein transport"/>
    <property type="evidence" value="ECO:0000318"/>
    <property type="project" value="GO_Central"/>
</dbReference>
<dbReference type="VEuPathDB" id="TrichDB:TVAG_185340"/>
<dbReference type="NCBIfam" id="TIGR00231">
    <property type="entry name" value="small_GTP"/>
    <property type="match status" value="1"/>
</dbReference>
<dbReference type="GO" id="GO:0032438">
    <property type="term" value="P:melanosome organization"/>
    <property type="evidence" value="ECO:0000318"/>
    <property type="project" value="GO_Central"/>
</dbReference>
<reference evidence="7" key="1">
    <citation type="submission" date="2006-10" db="EMBL/GenBank/DDBJ databases">
        <authorList>
            <person name="Amadeo P."/>
            <person name="Zhao Q."/>
            <person name="Wortman J."/>
            <person name="Fraser-Liggett C."/>
            <person name="Carlton J."/>
        </authorList>
    </citation>
    <scope>NUCLEOTIDE SEQUENCE</scope>
    <source>
        <strain evidence="7">G3</strain>
    </source>
</reference>
<dbReference type="SMART" id="SM00176">
    <property type="entry name" value="RAN"/>
    <property type="match status" value="1"/>
</dbReference>
<dbReference type="InterPro" id="IPR030697">
    <property type="entry name" value="Rab29/Rab38/Rab32"/>
</dbReference>
<dbReference type="InterPro" id="IPR005225">
    <property type="entry name" value="Small_GTP-bd"/>
</dbReference>
<dbReference type="GO" id="GO:0005525">
    <property type="term" value="F:GTP binding"/>
    <property type="evidence" value="ECO:0007669"/>
    <property type="project" value="UniProtKB-UniRule"/>
</dbReference>
<proteinExistence type="inferred from homology"/>
<evidence type="ECO:0000256" key="6">
    <source>
        <dbReference type="RuleBase" id="RU367128"/>
    </source>
</evidence>
<dbReference type="GO" id="GO:0016192">
    <property type="term" value="P:vesicle-mediated transport"/>
    <property type="evidence" value="ECO:0007669"/>
    <property type="project" value="InterPro"/>
</dbReference>
<accession>A2D8H9</accession>
<dbReference type="SMART" id="SM00173">
    <property type="entry name" value="RAS"/>
    <property type="match status" value="1"/>
</dbReference>
<keyword evidence="4 6" id="KW-0449">Lipoprotein</keyword>
<keyword evidence="6" id="KW-0472">Membrane</keyword>